<sequence length="120" mass="12468">MKLLAPIGTSSISLGGENLEIENDGTVTVSGVAAIRELCDTHGFTIFNADKPAAPAEKPPVDKFSDMSRAEIIGYIKGKGLPVVPQTGTEELRAAARLQYSPEERAADDAAAKAAAEAGK</sequence>
<dbReference type="RefSeq" id="WP_231145069.1">
    <property type="nucleotide sequence ID" value="NZ_CP088100.1"/>
</dbReference>
<dbReference type="Proteomes" id="UP001430990">
    <property type="component" value="Chromosome"/>
</dbReference>
<organism evidence="1 2">
    <name type="scientific">Bradyrhizobium barranii</name>
    <dbReference type="NCBI Taxonomy" id="2992140"/>
    <lineage>
        <taxon>Bacteria</taxon>
        <taxon>Pseudomonadati</taxon>
        <taxon>Pseudomonadota</taxon>
        <taxon>Alphaproteobacteria</taxon>
        <taxon>Hyphomicrobiales</taxon>
        <taxon>Nitrobacteraceae</taxon>
        <taxon>Bradyrhizobium</taxon>
    </lineage>
</organism>
<evidence type="ECO:0000313" key="2">
    <source>
        <dbReference type="Proteomes" id="UP001430990"/>
    </source>
</evidence>
<dbReference type="EMBL" id="CP088100">
    <property type="protein sequence ID" value="UFW91050.1"/>
    <property type="molecule type" value="Genomic_DNA"/>
</dbReference>
<keyword evidence="2" id="KW-1185">Reference proteome</keyword>
<protein>
    <recommendedName>
        <fullName evidence="3">Mu-like prophage FluMu N-terminal domain-containing protein</fullName>
    </recommendedName>
</protein>
<proteinExistence type="predicted"/>
<evidence type="ECO:0000313" key="1">
    <source>
        <dbReference type="EMBL" id="UFW91050.1"/>
    </source>
</evidence>
<accession>A0ABY3QYG9</accession>
<reference evidence="1" key="1">
    <citation type="submission" date="2021-11" db="EMBL/GenBank/DDBJ databases">
        <title>Australian commercial rhizobial inoculants.</title>
        <authorList>
            <person name="Kohlmeier M.G."/>
            <person name="O'Hara G.W."/>
            <person name="Colombi E."/>
            <person name="Ramsay J.P."/>
            <person name="Terpolilli J."/>
        </authorList>
    </citation>
    <scope>NUCLEOTIDE SEQUENCE</scope>
    <source>
        <strain evidence="1">CC829</strain>
    </source>
</reference>
<gene>
    <name evidence="1" type="ORF">BjapCC829_21930</name>
</gene>
<evidence type="ECO:0008006" key="3">
    <source>
        <dbReference type="Google" id="ProtNLM"/>
    </source>
</evidence>
<name>A0ABY3QYG9_9BRAD</name>